<comment type="caution">
    <text evidence="2">The sequence shown here is derived from an EMBL/GenBank/DDBJ whole genome shotgun (WGS) entry which is preliminary data.</text>
</comment>
<evidence type="ECO:0000256" key="1">
    <source>
        <dbReference type="SAM" id="MobiDB-lite"/>
    </source>
</evidence>
<dbReference type="OrthoDB" id="2589224at2759"/>
<sequence length="454" mass="49459">MTNVFQAMFEYQQPTFEHQQPMESQLHAASHGFVASHARMLGKRQRSASPNANGDDGTRSSGPKRNRPAWIATPSPADEAGFAQAHPDGNPMTATGFFHLSNTMPTAGTSPFEHRQPSAHNPYPFPFPSPNHLSPSGLVLPDSSMTAHTAFIADEKSKPTLTSHHSRPSDITAPGFLPLEREGSHGSLHDLRIRMASSGIEGYKDLPSVIDDSANDGDDEMAMPSASIRLPHTGPHDVSMDLPVPRPPRNSFSSFAHASNETGHGAADNPFASMISDRLARTTSGMGLKGENGEQDVSRRSNVSDSMGAAEQYFVDGMRRLEQQHQDWSSPAEPYGNDVQQQSGSSGDIDMIEHPEQLFKHHAPSSIERAQADLHQVRQEQQRQHSNQIAFDDDAWRSGSHSQGLASHSTVHQHAFQVPNSTQAIHNKQKFTMGPRPDCPKCLAGSSGHAGHWL</sequence>
<keyword evidence="3" id="KW-1185">Reference proteome</keyword>
<gene>
    <name evidence="2" type="ORF">NliqN6_1877</name>
</gene>
<evidence type="ECO:0000313" key="3">
    <source>
        <dbReference type="Proteomes" id="UP000620104"/>
    </source>
</evidence>
<feature type="region of interest" description="Disordered" evidence="1">
    <location>
        <begin position="286"/>
        <end position="305"/>
    </location>
</feature>
<feature type="region of interest" description="Disordered" evidence="1">
    <location>
        <begin position="39"/>
        <end position="91"/>
    </location>
</feature>
<feature type="region of interest" description="Disordered" evidence="1">
    <location>
        <begin position="323"/>
        <end position="348"/>
    </location>
</feature>
<dbReference type="AlphaFoldDB" id="A0A8H3TQQ8"/>
<evidence type="ECO:0000313" key="2">
    <source>
        <dbReference type="EMBL" id="GHJ85475.1"/>
    </source>
</evidence>
<organism evidence="2 3">
    <name type="scientific">Naganishia liquefaciens</name>
    <dbReference type="NCBI Taxonomy" id="104408"/>
    <lineage>
        <taxon>Eukaryota</taxon>
        <taxon>Fungi</taxon>
        <taxon>Dikarya</taxon>
        <taxon>Basidiomycota</taxon>
        <taxon>Agaricomycotina</taxon>
        <taxon>Tremellomycetes</taxon>
        <taxon>Filobasidiales</taxon>
        <taxon>Filobasidiaceae</taxon>
        <taxon>Naganishia</taxon>
    </lineage>
</organism>
<proteinExistence type="predicted"/>
<dbReference type="EMBL" id="BLZA01000011">
    <property type="protein sequence ID" value="GHJ85475.1"/>
    <property type="molecule type" value="Genomic_DNA"/>
</dbReference>
<name>A0A8H3TQQ8_9TREE</name>
<protein>
    <submittedName>
        <fullName evidence="2">Uncharacterized protein</fullName>
    </submittedName>
</protein>
<reference evidence="2" key="1">
    <citation type="submission" date="2020-07" db="EMBL/GenBank/DDBJ databases">
        <title>Draft Genome Sequence of a Deep-Sea Yeast, Naganishia (Cryptococcus) liquefaciens strain N6.</title>
        <authorList>
            <person name="Han Y.W."/>
            <person name="Kajitani R."/>
            <person name="Morimoto H."/>
            <person name="Parhat M."/>
            <person name="Tsubouchi H."/>
            <person name="Bakenova O."/>
            <person name="Ogata M."/>
            <person name="Argunhan B."/>
            <person name="Aoki R."/>
            <person name="Kajiwara S."/>
            <person name="Itoh T."/>
            <person name="Iwasaki H."/>
        </authorList>
    </citation>
    <scope>NUCLEOTIDE SEQUENCE</scope>
    <source>
        <strain evidence="2">N6</strain>
    </source>
</reference>
<accession>A0A8H3TQQ8</accession>
<dbReference type="Proteomes" id="UP000620104">
    <property type="component" value="Unassembled WGS sequence"/>
</dbReference>